<name>A0AAV3YPW2_9GAST</name>
<dbReference type="EMBL" id="BLXT01001319">
    <property type="protein sequence ID" value="GFN84474.1"/>
    <property type="molecule type" value="Genomic_DNA"/>
</dbReference>
<evidence type="ECO:0000313" key="2">
    <source>
        <dbReference type="Proteomes" id="UP000735302"/>
    </source>
</evidence>
<comment type="caution">
    <text evidence="1">The sequence shown here is derived from an EMBL/GenBank/DDBJ whole genome shotgun (WGS) entry which is preliminary data.</text>
</comment>
<organism evidence="1 2">
    <name type="scientific">Plakobranchus ocellatus</name>
    <dbReference type="NCBI Taxonomy" id="259542"/>
    <lineage>
        <taxon>Eukaryota</taxon>
        <taxon>Metazoa</taxon>
        <taxon>Spiralia</taxon>
        <taxon>Lophotrochozoa</taxon>
        <taxon>Mollusca</taxon>
        <taxon>Gastropoda</taxon>
        <taxon>Heterobranchia</taxon>
        <taxon>Euthyneura</taxon>
        <taxon>Panpulmonata</taxon>
        <taxon>Sacoglossa</taxon>
        <taxon>Placobranchoidea</taxon>
        <taxon>Plakobranchidae</taxon>
        <taxon>Plakobranchus</taxon>
    </lineage>
</organism>
<accession>A0AAV3YPW2</accession>
<sequence>MALNLLYLHARDEESAITFLQQHNVLRQVPPNCITCNRVMSLVKSGRGEERIFRCPLTKFTILFLKKDSFWESSHLKFKQIVELLFLWAFKIPISTANDLVDVSEKTIVQWFAYFRDICTNHLVNNPYRIKEPGVIVEIDKSLVAKRKNNVGHVVERRWVFGGVGGSALQQDKAS</sequence>
<protein>
    <recommendedName>
        <fullName evidence="3">Transposase</fullName>
    </recommendedName>
</protein>
<keyword evidence="2" id="KW-1185">Reference proteome</keyword>
<proteinExistence type="predicted"/>
<dbReference type="Proteomes" id="UP000735302">
    <property type="component" value="Unassembled WGS sequence"/>
</dbReference>
<gene>
    <name evidence="1" type="ORF">PoB_001098000</name>
</gene>
<evidence type="ECO:0008006" key="3">
    <source>
        <dbReference type="Google" id="ProtNLM"/>
    </source>
</evidence>
<evidence type="ECO:0000313" key="1">
    <source>
        <dbReference type="EMBL" id="GFN84474.1"/>
    </source>
</evidence>
<dbReference type="AlphaFoldDB" id="A0AAV3YPW2"/>
<reference evidence="1 2" key="1">
    <citation type="journal article" date="2021" name="Elife">
        <title>Chloroplast acquisition without the gene transfer in kleptoplastic sea slugs, Plakobranchus ocellatus.</title>
        <authorList>
            <person name="Maeda T."/>
            <person name="Takahashi S."/>
            <person name="Yoshida T."/>
            <person name="Shimamura S."/>
            <person name="Takaki Y."/>
            <person name="Nagai Y."/>
            <person name="Toyoda A."/>
            <person name="Suzuki Y."/>
            <person name="Arimoto A."/>
            <person name="Ishii H."/>
            <person name="Satoh N."/>
            <person name="Nishiyama T."/>
            <person name="Hasebe M."/>
            <person name="Maruyama T."/>
            <person name="Minagawa J."/>
            <person name="Obokata J."/>
            <person name="Shigenobu S."/>
        </authorList>
    </citation>
    <scope>NUCLEOTIDE SEQUENCE [LARGE SCALE GENOMIC DNA]</scope>
</reference>